<accession>A0A8R1YAY3</accession>
<dbReference type="Proteomes" id="UP000005239">
    <property type="component" value="Unassembled WGS sequence"/>
</dbReference>
<name>A0A2A6BCQ4_PRIPA</name>
<sequence>MIRESHSKGSEFNPPPWPTKPCYPPEVGKLVVTGCESSNQTELNRARKQRSINGSVRYFKSQFGSPRIPYNHICCCDSSDICEPRANRGEALSTRN</sequence>
<accession>A0A2A6BCQ4</accession>
<proteinExistence type="predicted"/>
<protein>
    <submittedName>
        <fullName evidence="1">Uncharacterized protein</fullName>
    </submittedName>
</protein>
<organism evidence="1 2">
    <name type="scientific">Pristionchus pacificus</name>
    <name type="common">Parasitic nematode worm</name>
    <dbReference type="NCBI Taxonomy" id="54126"/>
    <lineage>
        <taxon>Eukaryota</taxon>
        <taxon>Metazoa</taxon>
        <taxon>Ecdysozoa</taxon>
        <taxon>Nematoda</taxon>
        <taxon>Chromadorea</taxon>
        <taxon>Rhabditida</taxon>
        <taxon>Rhabditina</taxon>
        <taxon>Diplogasteromorpha</taxon>
        <taxon>Diplogasteroidea</taxon>
        <taxon>Neodiplogasteridae</taxon>
        <taxon>Pristionchus</taxon>
    </lineage>
</organism>
<evidence type="ECO:0000313" key="1">
    <source>
        <dbReference type="EnsemblMetazoa" id="PPA15781.1"/>
    </source>
</evidence>
<dbReference type="EnsemblMetazoa" id="PPA15781.1">
    <property type="protein sequence ID" value="PPA15781.1"/>
    <property type="gene ID" value="WBGene00105335"/>
</dbReference>
<reference evidence="1" key="2">
    <citation type="submission" date="2022-06" db="UniProtKB">
        <authorList>
            <consortium name="EnsemblMetazoa"/>
        </authorList>
    </citation>
    <scope>IDENTIFICATION</scope>
    <source>
        <strain evidence="1">PS312</strain>
    </source>
</reference>
<keyword evidence="2" id="KW-1185">Reference proteome</keyword>
<evidence type="ECO:0000313" key="2">
    <source>
        <dbReference type="Proteomes" id="UP000005239"/>
    </source>
</evidence>
<reference evidence="2" key="1">
    <citation type="journal article" date="2008" name="Nat. Genet.">
        <title>The Pristionchus pacificus genome provides a unique perspective on nematode lifestyle and parasitism.</title>
        <authorList>
            <person name="Dieterich C."/>
            <person name="Clifton S.W."/>
            <person name="Schuster L.N."/>
            <person name="Chinwalla A."/>
            <person name="Delehaunty K."/>
            <person name="Dinkelacker I."/>
            <person name="Fulton L."/>
            <person name="Fulton R."/>
            <person name="Godfrey J."/>
            <person name="Minx P."/>
            <person name="Mitreva M."/>
            <person name="Roeseler W."/>
            <person name="Tian H."/>
            <person name="Witte H."/>
            <person name="Yang S.P."/>
            <person name="Wilson R.K."/>
            <person name="Sommer R.J."/>
        </authorList>
    </citation>
    <scope>NUCLEOTIDE SEQUENCE [LARGE SCALE GENOMIC DNA]</scope>
    <source>
        <strain evidence="2">PS312</strain>
    </source>
</reference>
<dbReference type="AlphaFoldDB" id="A0A2A6BCQ4"/>
<gene>
    <name evidence="1" type="primary">WBGene00105335</name>
</gene>